<dbReference type="InterPro" id="IPR043132">
    <property type="entry name" value="BCAT-like_C"/>
</dbReference>
<dbReference type="OrthoDB" id="409992at2759"/>
<sequence>MAPTFPPPPVNTIDWNDIGFKVREVNGHVSSTFSYKTGKWTTPRFVEDPYLRIHGMAPGLNYGQQCYEGLKAFRTPDDKSITIFRPTMNAERMQHSAEFISIPEVPVDLFNQCVHLAVSLNAEFVPPHSSGAAMYIRPLLFGSSAQLGLNPPEEYTFLVYVLPVGVYHGVHPVSALILEDFDRAAPEGTGSAKIGGNYAPVLRFSERARKEGFGITLHLDSRTRSEIDEFSTSGFIGVRGDASKEGESVTIVVPDSKNVIKSVTSDSVCQIAKSWGWKVEKRSIKYEELPQFNEVLAAGTAAALVPIKSITMRSKGDEFKYQGGGDEPGPAIVKLLAQLKGIQSGKVKDTFGWCQEVRPIQDGQYEREPAKSNGVAAPGQLP</sequence>
<comment type="pathway">
    <text evidence="2">Secondary metabolite biosynthesis.</text>
</comment>
<dbReference type="SUPFAM" id="SSF56752">
    <property type="entry name" value="D-aminoacid aminotransferase-like PLP-dependent enzymes"/>
    <property type="match status" value="1"/>
</dbReference>
<gene>
    <name evidence="9" type="ORF">D0861_01033</name>
</gene>
<organism evidence="9 10">
    <name type="scientific">Hortaea werneckii</name>
    <name type="common">Black yeast</name>
    <name type="synonym">Cladosporium werneckii</name>
    <dbReference type="NCBI Taxonomy" id="91943"/>
    <lineage>
        <taxon>Eukaryota</taxon>
        <taxon>Fungi</taxon>
        <taxon>Dikarya</taxon>
        <taxon>Ascomycota</taxon>
        <taxon>Pezizomycotina</taxon>
        <taxon>Dothideomycetes</taxon>
        <taxon>Dothideomycetidae</taxon>
        <taxon>Mycosphaerellales</taxon>
        <taxon>Teratosphaeriaceae</taxon>
        <taxon>Hortaea</taxon>
    </lineage>
</organism>
<dbReference type="FunFam" id="3.30.470.10:FF:000004">
    <property type="entry name" value="Branched-chain-amino-acid aminotransferase"/>
    <property type="match status" value="1"/>
</dbReference>
<reference evidence="9 10" key="1">
    <citation type="journal article" date="2018" name="BMC Genomics">
        <title>Genomic evidence for intraspecific hybridization in a clonal and extremely halotolerant yeast.</title>
        <authorList>
            <person name="Gostincar C."/>
            <person name="Stajich J.E."/>
            <person name="Zupancic J."/>
            <person name="Zalar P."/>
            <person name="Gunde-Cimerman N."/>
        </authorList>
    </citation>
    <scope>NUCLEOTIDE SEQUENCE [LARGE SCALE GENOMIC DNA]</scope>
    <source>
        <strain evidence="9 10">EXF-2788</strain>
    </source>
</reference>
<evidence type="ECO:0000256" key="3">
    <source>
        <dbReference type="ARBA" id="ARBA00009320"/>
    </source>
</evidence>
<dbReference type="AlphaFoldDB" id="A0A3M7G2M6"/>
<keyword evidence="6" id="KW-0663">Pyridoxal phosphate</keyword>
<dbReference type="Proteomes" id="UP000268823">
    <property type="component" value="Unassembled WGS sequence"/>
</dbReference>
<comment type="similarity">
    <text evidence="3">Belongs to the class-IV pyridoxal-phosphate-dependent aminotransferase family.</text>
</comment>
<evidence type="ECO:0000256" key="6">
    <source>
        <dbReference type="ARBA" id="ARBA00022898"/>
    </source>
</evidence>
<keyword evidence="5" id="KW-0808">Transferase</keyword>
<dbReference type="NCBIfam" id="TIGR01123">
    <property type="entry name" value="ilvE_II"/>
    <property type="match status" value="1"/>
</dbReference>
<dbReference type="VEuPathDB" id="FungiDB:BTJ68_08581"/>
<protein>
    <recommendedName>
        <fullName evidence="11">Branched-chain amino acid aminotransferase</fullName>
    </recommendedName>
</protein>
<feature type="modified residue" description="N6-(pyridoxal phosphate)lysine" evidence="7">
    <location>
        <position position="193"/>
    </location>
</feature>
<comment type="cofactor">
    <cofactor evidence="1">
        <name>pyridoxal 5'-phosphate</name>
        <dbReference type="ChEBI" id="CHEBI:597326"/>
    </cofactor>
</comment>
<evidence type="ECO:0000256" key="4">
    <source>
        <dbReference type="ARBA" id="ARBA00022576"/>
    </source>
</evidence>
<evidence type="ECO:0000256" key="7">
    <source>
        <dbReference type="PIRSR" id="PIRSR006468-1"/>
    </source>
</evidence>
<dbReference type="PIRSF" id="PIRSF006468">
    <property type="entry name" value="BCAT1"/>
    <property type="match status" value="1"/>
</dbReference>
<evidence type="ECO:0000313" key="9">
    <source>
        <dbReference type="EMBL" id="RMY95026.1"/>
    </source>
</evidence>
<evidence type="ECO:0000256" key="1">
    <source>
        <dbReference type="ARBA" id="ARBA00001933"/>
    </source>
</evidence>
<dbReference type="InterPro" id="IPR033939">
    <property type="entry name" value="BCAT_family"/>
</dbReference>
<dbReference type="PANTHER" id="PTHR42825:SF2">
    <property type="entry name" value="BRANCHED-CHAIN-AMINO-ACID AMINOTRANSFERASE 3, CHLOROPLASTIC-RELATED"/>
    <property type="match status" value="1"/>
</dbReference>
<evidence type="ECO:0008006" key="11">
    <source>
        <dbReference type="Google" id="ProtNLM"/>
    </source>
</evidence>
<dbReference type="InterPro" id="IPR043131">
    <property type="entry name" value="BCAT-like_N"/>
</dbReference>
<dbReference type="EMBL" id="QWIR01000009">
    <property type="protein sequence ID" value="RMY95026.1"/>
    <property type="molecule type" value="Genomic_DNA"/>
</dbReference>
<accession>A0A3M7G2M6</accession>
<evidence type="ECO:0000256" key="2">
    <source>
        <dbReference type="ARBA" id="ARBA00005179"/>
    </source>
</evidence>
<dbReference type="Gene3D" id="3.20.10.10">
    <property type="entry name" value="D-amino Acid Aminotransferase, subunit A, domain 2"/>
    <property type="match status" value="1"/>
</dbReference>
<evidence type="ECO:0000313" key="10">
    <source>
        <dbReference type="Proteomes" id="UP000268823"/>
    </source>
</evidence>
<keyword evidence="4" id="KW-0032">Aminotransferase</keyword>
<dbReference type="Gene3D" id="3.30.470.10">
    <property type="match status" value="1"/>
</dbReference>
<dbReference type="InterPro" id="IPR036038">
    <property type="entry name" value="Aminotransferase-like"/>
</dbReference>
<evidence type="ECO:0000256" key="8">
    <source>
        <dbReference type="SAM" id="MobiDB-lite"/>
    </source>
</evidence>
<dbReference type="GO" id="GO:0009081">
    <property type="term" value="P:branched-chain amino acid metabolic process"/>
    <property type="evidence" value="ECO:0007669"/>
    <property type="project" value="InterPro"/>
</dbReference>
<dbReference type="CDD" id="cd01557">
    <property type="entry name" value="BCAT_beta_family"/>
    <property type="match status" value="1"/>
</dbReference>
<dbReference type="GO" id="GO:0004084">
    <property type="term" value="F:branched-chain-amino-acid transaminase activity"/>
    <property type="evidence" value="ECO:0007669"/>
    <property type="project" value="InterPro"/>
</dbReference>
<dbReference type="InterPro" id="IPR005786">
    <property type="entry name" value="B_amino_transII"/>
</dbReference>
<dbReference type="NCBIfam" id="NF009897">
    <property type="entry name" value="PRK13357.1"/>
    <property type="match status" value="1"/>
</dbReference>
<comment type="caution">
    <text evidence="9">The sequence shown here is derived from an EMBL/GenBank/DDBJ whole genome shotgun (WGS) entry which is preliminary data.</text>
</comment>
<dbReference type="InterPro" id="IPR001544">
    <property type="entry name" value="Aminotrans_IV"/>
</dbReference>
<feature type="region of interest" description="Disordered" evidence="8">
    <location>
        <begin position="362"/>
        <end position="382"/>
    </location>
</feature>
<name>A0A3M7G2M6_HORWE</name>
<proteinExistence type="inferred from homology"/>
<dbReference type="PANTHER" id="PTHR42825">
    <property type="entry name" value="AMINO ACID AMINOTRANSFERASE"/>
    <property type="match status" value="1"/>
</dbReference>
<dbReference type="Pfam" id="PF01063">
    <property type="entry name" value="Aminotran_4"/>
    <property type="match status" value="1"/>
</dbReference>
<evidence type="ECO:0000256" key="5">
    <source>
        <dbReference type="ARBA" id="ARBA00022679"/>
    </source>
</evidence>
<dbReference type="FunFam" id="3.20.10.10:FF:000010">
    <property type="entry name" value="Branched-chain amino acid aminotransferase"/>
    <property type="match status" value="1"/>
</dbReference>